<dbReference type="Pfam" id="PF13174">
    <property type="entry name" value="TPR_6"/>
    <property type="match status" value="1"/>
</dbReference>
<evidence type="ECO:0000256" key="2">
    <source>
        <dbReference type="ARBA" id="ARBA00022803"/>
    </source>
</evidence>
<dbReference type="SMART" id="SM00028">
    <property type="entry name" value="TPR"/>
    <property type="match status" value="3"/>
</dbReference>
<name>A0ABU5GWF2_9BACT</name>
<comment type="caution">
    <text evidence="4">The sequence shown here is derived from an EMBL/GenBank/DDBJ whole genome shotgun (WGS) entry which is preliminary data.</text>
</comment>
<dbReference type="InterPro" id="IPR011990">
    <property type="entry name" value="TPR-like_helical_dom_sf"/>
</dbReference>
<dbReference type="PANTHER" id="PTHR44943">
    <property type="entry name" value="CELLULOSE SYNTHASE OPERON PROTEIN C"/>
    <property type="match status" value="1"/>
</dbReference>
<keyword evidence="1" id="KW-0677">Repeat</keyword>
<dbReference type="PANTHER" id="PTHR44943:SF8">
    <property type="entry name" value="TPR REPEAT-CONTAINING PROTEIN MJ0263"/>
    <property type="match status" value="1"/>
</dbReference>
<feature type="repeat" description="TPR" evidence="3">
    <location>
        <begin position="88"/>
        <end position="121"/>
    </location>
</feature>
<proteinExistence type="predicted"/>
<evidence type="ECO:0000313" key="5">
    <source>
        <dbReference type="Proteomes" id="UP001291309"/>
    </source>
</evidence>
<evidence type="ECO:0000256" key="3">
    <source>
        <dbReference type="PROSITE-ProRule" id="PRU00339"/>
    </source>
</evidence>
<dbReference type="InterPro" id="IPR051685">
    <property type="entry name" value="Ycf3/AcsC/BcsC/TPR_MFPF"/>
</dbReference>
<dbReference type="PROSITE" id="PS50005">
    <property type="entry name" value="TPR"/>
    <property type="match status" value="2"/>
</dbReference>
<dbReference type="SUPFAM" id="SSF48452">
    <property type="entry name" value="TPR-like"/>
    <property type="match status" value="1"/>
</dbReference>
<reference evidence="4 5" key="1">
    <citation type="submission" date="2023-12" db="EMBL/GenBank/DDBJ databases">
        <title>the genome sequence of Hyalangium sp. s54d21.</title>
        <authorList>
            <person name="Zhang X."/>
        </authorList>
    </citation>
    <scope>NUCLEOTIDE SEQUENCE [LARGE SCALE GENOMIC DNA]</scope>
    <source>
        <strain evidence="5">s54d21</strain>
    </source>
</reference>
<dbReference type="Pfam" id="PF13371">
    <property type="entry name" value="TPR_9"/>
    <property type="match status" value="1"/>
</dbReference>
<accession>A0ABU5GWF2</accession>
<keyword evidence="2 3" id="KW-0802">TPR repeat</keyword>
<dbReference type="EMBL" id="JAXIVS010000001">
    <property type="protein sequence ID" value="MDY7225514.1"/>
    <property type="molecule type" value="Genomic_DNA"/>
</dbReference>
<dbReference type="Proteomes" id="UP001291309">
    <property type="component" value="Unassembled WGS sequence"/>
</dbReference>
<dbReference type="PROSITE" id="PS50293">
    <property type="entry name" value="TPR_REGION"/>
    <property type="match status" value="1"/>
</dbReference>
<gene>
    <name evidence="4" type="ORF">SYV04_03935</name>
</gene>
<dbReference type="Gene3D" id="1.25.40.10">
    <property type="entry name" value="Tetratricopeptide repeat domain"/>
    <property type="match status" value="1"/>
</dbReference>
<sequence length="154" mass="16994">MANSDDASTAQQAGTTGPEMLERAMDAFQLYEQGNYEDARHIFEELAERDPAEAYYRTALGAICLAEDDLDVALEHFHHALRLNPKDSAALVNRGEVHLRLGNIMEAAQDFARAVDLDPENKDPLTMRARLLAAAAIETIEAAQRSANSEQPKK</sequence>
<evidence type="ECO:0000313" key="4">
    <source>
        <dbReference type="EMBL" id="MDY7225514.1"/>
    </source>
</evidence>
<evidence type="ECO:0000256" key="1">
    <source>
        <dbReference type="ARBA" id="ARBA00022737"/>
    </source>
</evidence>
<dbReference type="InterPro" id="IPR019734">
    <property type="entry name" value="TPR_rpt"/>
</dbReference>
<dbReference type="RefSeq" id="WP_321544224.1">
    <property type="nucleotide sequence ID" value="NZ_JAXIVS010000001.1"/>
</dbReference>
<feature type="repeat" description="TPR" evidence="3">
    <location>
        <begin position="54"/>
        <end position="87"/>
    </location>
</feature>
<protein>
    <submittedName>
        <fullName evidence="4">Tetratricopeptide repeat protein</fullName>
    </submittedName>
</protein>
<organism evidence="4 5">
    <name type="scientific">Hyalangium rubrum</name>
    <dbReference type="NCBI Taxonomy" id="3103134"/>
    <lineage>
        <taxon>Bacteria</taxon>
        <taxon>Pseudomonadati</taxon>
        <taxon>Myxococcota</taxon>
        <taxon>Myxococcia</taxon>
        <taxon>Myxococcales</taxon>
        <taxon>Cystobacterineae</taxon>
        <taxon>Archangiaceae</taxon>
        <taxon>Hyalangium</taxon>
    </lineage>
</organism>
<keyword evidence="5" id="KW-1185">Reference proteome</keyword>